<accession>A0A165AIE7</accession>
<protein>
    <submittedName>
        <fullName evidence="4">NAD(P)-binding protein</fullName>
    </submittedName>
</protein>
<reference evidence="4 5" key="1">
    <citation type="journal article" date="2016" name="Fungal Biol.">
        <title>The genome of Xylona heveae provides a window into fungal endophytism.</title>
        <authorList>
            <person name="Gazis R."/>
            <person name="Kuo A."/>
            <person name="Riley R."/>
            <person name="LaButti K."/>
            <person name="Lipzen A."/>
            <person name="Lin J."/>
            <person name="Amirebrahimi M."/>
            <person name="Hesse C.N."/>
            <person name="Spatafora J.W."/>
            <person name="Henrissat B."/>
            <person name="Hainaut M."/>
            <person name="Grigoriev I.V."/>
            <person name="Hibbett D.S."/>
        </authorList>
    </citation>
    <scope>NUCLEOTIDE SEQUENCE [LARGE SCALE GENOMIC DNA]</scope>
    <source>
        <strain evidence="4 5">TC161</strain>
    </source>
</reference>
<dbReference type="GeneID" id="28895724"/>
<dbReference type="Pfam" id="PF08240">
    <property type="entry name" value="ADH_N"/>
    <property type="match status" value="1"/>
</dbReference>
<dbReference type="InterPro" id="IPR047122">
    <property type="entry name" value="Trans-enoyl_RdTase-like"/>
</dbReference>
<dbReference type="CDD" id="cd08249">
    <property type="entry name" value="enoyl_reductase_like"/>
    <property type="match status" value="1"/>
</dbReference>
<dbReference type="EMBL" id="KV407462">
    <property type="protein sequence ID" value="KZF20530.1"/>
    <property type="molecule type" value="Genomic_DNA"/>
</dbReference>
<sequence length="296" mass="31811">MSFENKVFGNGAVLGCDFVGTVVAAGNSVSRIGNGDKVAGLVWGGETKGIGAFSEYTIADEKICFRVPADIPSAEAVTIPLAGATAWLALFSHHCLKIRREVPHQSILIWGGSSSVGQYAIQIAALYGFNIATTCSPKNFDLVKSLGAKHAFDYKSDDVAEQIKAAVPNLVFVFDTIGAGASSATASKAVTGDGVLCTVRPGKANTEHVAKNVRVTDVLVFTAFLKEHNYGALRWPALRDDHELASEFYDRLPHWLESVRFKPNSILLLKGLDSVTEGFDLYKQGKISAKKVVYEL</sequence>
<name>A0A165AIE7_XYLHT</name>
<organism evidence="4 5">
    <name type="scientific">Xylona heveae (strain CBS 132557 / TC161)</name>
    <dbReference type="NCBI Taxonomy" id="1328760"/>
    <lineage>
        <taxon>Eukaryota</taxon>
        <taxon>Fungi</taxon>
        <taxon>Dikarya</taxon>
        <taxon>Ascomycota</taxon>
        <taxon>Pezizomycotina</taxon>
        <taxon>Xylonomycetes</taxon>
        <taxon>Xylonales</taxon>
        <taxon>Xylonaceae</taxon>
        <taxon>Xylona</taxon>
    </lineage>
</organism>
<dbReference type="OrthoDB" id="9992527at2759"/>
<dbReference type="SMART" id="SM00829">
    <property type="entry name" value="PKS_ER"/>
    <property type="match status" value="1"/>
</dbReference>
<feature type="domain" description="Enoyl reductase (ER)" evidence="3">
    <location>
        <begin position="1"/>
        <end position="293"/>
    </location>
</feature>
<dbReference type="InParanoid" id="A0A165AIE7"/>
<dbReference type="STRING" id="1328760.A0A165AIE7"/>
<dbReference type="InterPro" id="IPR020843">
    <property type="entry name" value="ER"/>
</dbReference>
<dbReference type="Pfam" id="PF00107">
    <property type="entry name" value="ADH_zinc_N"/>
    <property type="match status" value="1"/>
</dbReference>
<dbReference type="PANTHER" id="PTHR45348">
    <property type="entry name" value="HYPOTHETICAL OXIDOREDUCTASE (EUROFUNG)"/>
    <property type="match status" value="1"/>
</dbReference>
<dbReference type="PANTHER" id="PTHR45348:SF2">
    <property type="entry name" value="ZINC-TYPE ALCOHOL DEHYDROGENASE-LIKE PROTEIN C2E1P3.01"/>
    <property type="match status" value="1"/>
</dbReference>
<evidence type="ECO:0000256" key="1">
    <source>
        <dbReference type="ARBA" id="ARBA00008072"/>
    </source>
</evidence>
<dbReference type="Proteomes" id="UP000076632">
    <property type="component" value="Unassembled WGS sequence"/>
</dbReference>
<dbReference type="Gene3D" id="3.90.180.10">
    <property type="entry name" value="Medium-chain alcohol dehydrogenases, catalytic domain"/>
    <property type="match status" value="1"/>
</dbReference>
<dbReference type="InterPro" id="IPR013154">
    <property type="entry name" value="ADH-like_N"/>
</dbReference>
<dbReference type="SUPFAM" id="SSF51735">
    <property type="entry name" value="NAD(P)-binding Rossmann-fold domains"/>
    <property type="match status" value="1"/>
</dbReference>
<dbReference type="Gene3D" id="3.40.50.720">
    <property type="entry name" value="NAD(P)-binding Rossmann-like Domain"/>
    <property type="match status" value="1"/>
</dbReference>
<proteinExistence type="inferred from homology"/>
<comment type="similarity">
    <text evidence="1">Belongs to the zinc-containing alcohol dehydrogenase family.</text>
</comment>
<evidence type="ECO:0000259" key="3">
    <source>
        <dbReference type="SMART" id="SM00829"/>
    </source>
</evidence>
<dbReference type="InterPro" id="IPR013149">
    <property type="entry name" value="ADH-like_C"/>
</dbReference>
<dbReference type="SUPFAM" id="SSF50129">
    <property type="entry name" value="GroES-like"/>
    <property type="match status" value="1"/>
</dbReference>
<evidence type="ECO:0000256" key="2">
    <source>
        <dbReference type="ARBA" id="ARBA00023002"/>
    </source>
</evidence>
<evidence type="ECO:0000313" key="4">
    <source>
        <dbReference type="EMBL" id="KZF20530.1"/>
    </source>
</evidence>
<dbReference type="GO" id="GO:0016651">
    <property type="term" value="F:oxidoreductase activity, acting on NAD(P)H"/>
    <property type="evidence" value="ECO:0007669"/>
    <property type="project" value="InterPro"/>
</dbReference>
<dbReference type="OMA" id="RSYGAKH"/>
<dbReference type="RefSeq" id="XP_018186085.1">
    <property type="nucleotide sequence ID" value="XM_018330587.1"/>
</dbReference>
<dbReference type="AlphaFoldDB" id="A0A165AIE7"/>
<evidence type="ECO:0000313" key="5">
    <source>
        <dbReference type="Proteomes" id="UP000076632"/>
    </source>
</evidence>
<dbReference type="InterPro" id="IPR036291">
    <property type="entry name" value="NAD(P)-bd_dom_sf"/>
</dbReference>
<keyword evidence="5" id="KW-1185">Reference proteome</keyword>
<dbReference type="InterPro" id="IPR011032">
    <property type="entry name" value="GroES-like_sf"/>
</dbReference>
<gene>
    <name evidence="4" type="ORF">L228DRAFT_232104</name>
</gene>
<keyword evidence="2" id="KW-0560">Oxidoreductase</keyword>